<feature type="non-terminal residue" evidence="18">
    <location>
        <position position="740"/>
    </location>
</feature>
<dbReference type="CDD" id="cd16249">
    <property type="entry name" value="EFh_DTNA"/>
    <property type="match status" value="1"/>
</dbReference>
<dbReference type="Gene3D" id="1.10.238.10">
    <property type="entry name" value="EF-hand"/>
    <property type="match status" value="2"/>
</dbReference>
<feature type="coiled-coil region" evidence="15">
    <location>
        <begin position="466"/>
        <end position="542"/>
    </location>
</feature>
<dbReference type="PANTHER" id="PTHR12268:SF19">
    <property type="entry name" value="DYSTROBREVIN ALPHA"/>
    <property type="match status" value="1"/>
</dbReference>
<dbReference type="SUPFAM" id="SSF47473">
    <property type="entry name" value="EF-hand"/>
    <property type="match status" value="2"/>
</dbReference>
<gene>
    <name evidence="18" type="primary">Dtna</name>
    <name evidence="18" type="ORF">BUCABY_R00847</name>
</gene>
<dbReference type="PIRSF" id="PIRSF038204">
    <property type="entry name" value="Distrobrevin"/>
    <property type="match status" value="1"/>
</dbReference>
<evidence type="ECO:0000256" key="15">
    <source>
        <dbReference type="SAM" id="Coils"/>
    </source>
</evidence>
<protein>
    <submittedName>
        <fullName evidence="18">DTNA protein</fullName>
    </submittedName>
</protein>
<evidence type="ECO:0000256" key="3">
    <source>
        <dbReference type="ARBA" id="ARBA00009563"/>
    </source>
</evidence>
<keyword evidence="5" id="KW-0963">Cytoplasm</keyword>
<keyword evidence="10" id="KW-0770">Synapse</keyword>
<keyword evidence="11 15" id="KW-0175">Coiled coil</keyword>
<dbReference type="PROSITE" id="PS01357">
    <property type="entry name" value="ZF_ZZ_1"/>
    <property type="match status" value="1"/>
</dbReference>
<dbReference type="CDD" id="cd02334">
    <property type="entry name" value="ZZ_dystrophin"/>
    <property type="match status" value="1"/>
</dbReference>
<evidence type="ECO:0000256" key="2">
    <source>
        <dbReference type="ARBA" id="ARBA00004496"/>
    </source>
</evidence>
<feature type="non-terminal residue" evidence="18">
    <location>
        <position position="1"/>
    </location>
</feature>
<keyword evidence="8 14" id="KW-0863">Zinc-finger</keyword>
<evidence type="ECO:0000313" key="18">
    <source>
        <dbReference type="EMBL" id="NWR63150.1"/>
    </source>
</evidence>
<sequence length="740" mass="83104">MIEDCGKRGNTMAERRQLFAEMRAQDLDRIRLSTYRTACKLRFVQKKCNLHLVDIWNVIEALRENALNNLDPSIELNVARLEAVISTIFYQLNKRMPTTHQINVEQSISLLLNFLLAAFDPEGHGKISVFAVKMALATLCGGKIMDKLRYIFSMISDSSGAMVYGKYDMFLREVLKLPTAVFEGPSFGYTEQSAKSCFSQQQKKVTLNTFLDTLMSDPPPQCLVWLPLLHRLANVENVFHPVECSYCHSESMMGFRYRCQQCHNYQLCQDCFWRGHASGSHSNQHQMKEYTSWKSPAKKLTNALSKSLSCASSREPLHPMFPDQPEKPLNLAHIVPPRPVTSMNDSLFSHSVPSGSPFANRSSPSKNTEVEQSKLLARAAPAFLKGKGLQYSLDVADRLADEHVLIGLYVNMLQSNPARVLDSTSRLDEEHKLIARYAARLAAETSSSQQGQQRGASDISFTIDANKQQRQLIAELENKNREILQEIQRLRLEHEQASQPTPEKAQQNPTLLAELRLLRQRKDELEQRMSALQESRRELMVQLEGLMKLLKTQGAGSPRSSPSHTISRPIPMPIRSASACSTPTHAPQDSLTGVGGDVQEAFAQSARRNLRNDLLVAADSITNTMSSLVKELNSEVGSETESNVDSEFGRTHFDDLVPSPTSEKAFLAQIHARKPGYIHSAAATGSMRSDMVTEDGDPYVRADDENYENDSVRQLENELKMEEYLKQKLQDEAYQVGAGH</sequence>
<organism evidence="18 19">
    <name type="scientific">Bucorvus abyssinicus</name>
    <name type="common">Northern ground-hornbill</name>
    <name type="synonym">Abyssinian ground-hornbill</name>
    <dbReference type="NCBI Taxonomy" id="153643"/>
    <lineage>
        <taxon>Eukaryota</taxon>
        <taxon>Metazoa</taxon>
        <taxon>Chordata</taxon>
        <taxon>Craniata</taxon>
        <taxon>Vertebrata</taxon>
        <taxon>Euteleostomi</taxon>
        <taxon>Archelosauria</taxon>
        <taxon>Archosauria</taxon>
        <taxon>Dinosauria</taxon>
        <taxon>Saurischia</taxon>
        <taxon>Theropoda</taxon>
        <taxon>Coelurosauria</taxon>
        <taxon>Aves</taxon>
        <taxon>Neognathae</taxon>
        <taxon>Neoaves</taxon>
        <taxon>Telluraves</taxon>
        <taxon>Coraciimorphae</taxon>
        <taxon>Bucerotiformes</taxon>
        <taxon>Bucorvidae</taxon>
        <taxon>Bucorvus</taxon>
    </lineage>
</organism>
<dbReference type="PROSITE" id="PS50135">
    <property type="entry name" value="ZF_ZZ_2"/>
    <property type="match status" value="1"/>
</dbReference>
<dbReference type="InterPro" id="IPR043145">
    <property type="entry name" value="Znf_ZZ_sf"/>
</dbReference>
<dbReference type="InterPro" id="IPR011992">
    <property type="entry name" value="EF-hand-dom_pair"/>
</dbReference>
<dbReference type="InterPro" id="IPR000433">
    <property type="entry name" value="Znf_ZZ"/>
</dbReference>
<keyword evidence="12" id="KW-0472">Membrane</keyword>
<name>A0A7K4YVL5_BUCAB</name>
<dbReference type="OrthoDB" id="6019271at2759"/>
<dbReference type="GO" id="GO:0099536">
    <property type="term" value="P:synaptic signaling"/>
    <property type="evidence" value="ECO:0007669"/>
    <property type="project" value="TreeGrafter"/>
</dbReference>
<dbReference type="InterPro" id="IPR017432">
    <property type="entry name" value="Distrobrevin"/>
</dbReference>
<keyword evidence="6" id="KW-0597">Phosphoprotein</keyword>
<keyword evidence="19" id="KW-1185">Reference proteome</keyword>
<evidence type="ECO:0000256" key="12">
    <source>
        <dbReference type="ARBA" id="ARBA00023136"/>
    </source>
</evidence>
<evidence type="ECO:0000256" key="10">
    <source>
        <dbReference type="ARBA" id="ARBA00023018"/>
    </source>
</evidence>
<dbReference type="SMART" id="SM00291">
    <property type="entry name" value="ZnF_ZZ"/>
    <property type="match status" value="1"/>
</dbReference>
<dbReference type="FunFam" id="1.10.238.10:FF:000016">
    <property type="entry name" value="Dystrobrevin alpha"/>
    <property type="match status" value="1"/>
</dbReference>
<evidence type="ECO:0000256" key="16">
    <source>
        <dbReference type="SAM" id="MobiDB-lite"/>
    </source>
</evidence>
<dbReference type="Gene3D" id="3.30.60.90">
    <property type="match status" value="1"/>
</dbReference>
<dbReference type="Pfam" id="PF09068">
    <property type="entry name" value="EF-hand_2"/>
    <property type="match status" value="1"/>
</dbReference>
<evidence type="ECO:0000313" key="19">
    <source>
        <dbReference type="Proteomes" id="UP000551127"/>
    </source>
</evidence>
<evidence type="ECO:0000256" key="1">
    <source>
        <dbReference type="ARBA" id="ARBA00004236"/>
    </source>
</evidence>
<evidence type="ECO:0000256" key="9">
    <source>
        <dbReference type="ARBA" id="ARBA00022833"/>
    </source>
</evidence>
<dbReference type="InterPro" id="IPR015154">
    <property type="entry name" value="EF-hand_dom_typ2"/>
</dbReference>
<dbReference type="FunFam" id="3.30.60.90:FF:000002">
    <property type="entry name" value="Dystrobrevin alpha"/>
    <property type="match status" value="1"/>
</dbReference>
<comment type="caution">
    <text evidence="18">The sequence shown here is derived from an EMBL/GenBank/DDBJ whole genome shotgun (WGS) entry which is preliminary data.</text>
</comment>
<dbReference type="GO" id="GO:0005886">
    <property type="term" value="C:plasma membrane"/>
    <property type="evidence" value="ECO:0007669"/>
    <property type="project" value="UniProtKB-SubCell"/>
</dbReference>
<comment type="similarity">
    <text evidence="3">Belongs to the dystrophin family. Dystrobrevin subfamily.</text>
</comment>
<feature type="region of interest" description="Disordered" evidence="16">
    <location>
        <begin position="553"/>
        <end position="572"/>
    </location>
</feature>
<dbReference type="InterPro" id="IPR015153">
    <property type="entry name" value="EF-hand_dom_typ1"/>
</dbReference>
<dbReference type="GO" id="GO:0045202">
    <property type="term" value="C:synapse"/>
    <property type="evidence" value="ECO:0007669"/>
    <property type="project" value="UniProtKB-SubCell"/>
</dbReference>
<keyword evidence="9" id="KW-0862">Zinc</keyword>
<dbReference type="GO" id="GO:0008270">
    <property type="term" value="F:zinc ion binding"/>
    <property type="evidence" value="ECO:0007669"/>
    <property type="project" value="UniProtKB-KW"/>
</dbReference>
<reference evidence="18 19" key="1">
    <citation type="submission" date="2019-09" db="EMBL/GenBank/DDBJ databases">
        <title>Bird 10,000 Genomes (B10K) Project - Family phase.</title>
        <authorList>
            <person name="Zhang G."/>
        </authorList>
    </citation>
    <scope>NUCLEOTIDE SEQUENCE [LARGE SCALE GENOMIC DNA]</scope>
    <source>
        <strain evidence="18">B10K-DU-012-80</strain>
    </source>
</reference>
<feature type="compositionally biased region" description="Polar residues" evidence="16">
    <location>
        <begin position="554"/>
        <end position="566"/>
    </location>
</feature>
<dbReference type="Proteomes" id="UP000551127">
    <property type="component" value="Unassembled WGS sequence"/>
</dbReference>
<dbReference type="InterPro" id="IPR050774">
    <property type="entry name" value="KCMF1/Dystrophin"/>
</dbReference>
<dbReference type="Pfam" id="PF09069">
    <property type="entry name" value="EF-hand_3"/>
    <property type="match status" value="1"/>
</dbReference>
<comment type="subcellular location">
    <subcellularLocation>
        <location evidence="1">Cell membrane</location>
    </subcellularLocation>
    <subcellularLocation>
        <location evidence="2">Cytoplasm</location>
    </subcellularLocation>
    <subcellularLocation>
        <location evidence="13">Synapse</location>
    </subcellularLocation>
</comment>
<evidence type="ECO:0000259" key="17">
    <source>
        <dbReference type="PROSITE" id="PS50135"/>
    </source>
</evidence>
<evidence type="ECO:0000256" key="11">
    <source>
        <dbReference type="ARBA" id="ARBA00023054"/>
    </source>
</evidence>
<evidence type="ECO:0000256" key="13">
    <source>
        <dbReference type="ARBA" id="ARBA00034103"/>
    </source>
</evidence>
<keyword evidence="7" id="KW-0479">Metal-binding</keyword>
<evidence type="ECO:0000256" key="4">
    <source>
        <dbReference type="ARBA" id="ARBA00022475"/>
    </source>
</evidence>
<evidence type="ECO:0000256" key="5">
    <source>
        <dbReference type="ARBA" id="ARBA00022490"/>
    </source>
</evidence>
<proteinExistence type="inferred from homology"/>
<accession>A0A7K4YVL5</accession>
<evidence type="ECO:0000256" key="6">
    <source>
        <dbReference type="ARBA" id="ARBA00022553"/>
    </source>
</evidence>
<evidence type="ECO:0000256" key="7">
    <source>
        <dbReference type="ARBA" id="ARBA00022723"/>
    </source>
</evidence>
<keyword evidence="4" id="KW-1003">Cell membrane</keyword>
<dbReference type="EMBL" id="VYZL01004132">
    <property type="protein sequence ID" value="NWR63150.1"/>
    <property type="molecule type" value="Genomic_DNA"/>
</dbReference>
<dbReference type="PANTHER" id="PTHR12268">
    <property type="entry name" value="E3 UBIQUITIN-PROTEIN LIGASE KCMF1"/>
    <property type="match status" value="1"/>
</dbReference>
<feature type="domain" description="ZZ-type" evidence="17">
    <location>
        <begin position="239"/>
        <end position="295"/>
    </location>
</feature>
<evidence type="ECO:0000256" key="8">
    <source>
        <dbReference type="ARBA" id="ARBA00022771"/>
    </source>
</evidence>
<dbReference type="Pfam" id="PF00569">
    <property type="entry name" value="ZZ"/>
    <property type="match status" value="1"/>
</dbReference>
<evidence type="ECO:0000256" key="14">
    <source>
        <dbReference type="PROSITE-ProRule" id="PRU00228"/>
    </source>
</evidence>
<dbReference type="GO" id="GO:0005737">
    <property type="term" value="C:cytoplasm"/>
    <property type="evidence" value="ECO:0007669"/>
    <property type="project" value="UniProtKB-SubCell"/>
</dbReference>
<dbReference type="AlphaFoldDB" id="A0A7K4YVL5"/>
<dbReference type="FunFam" id="1.10.238.10:FF:000014">
    <property type="entry name" value="Dystrobrevin alpha"/>
    <property type="match status" value="1"/>
</dbReference>
<dbReference type="SUPFAM" id="SSF57850">
    <property type="entry name" value="RING/U-box"/>
    <property type="match status" value="1"/>
</dbReference>